<dbReference type="GO" id="GO:0016757">
    <property type="term" value="F:glycosyltransferase activity"/>
    <property type="evidence" value="ECO:0007669"/>
    <property type="project" value="InterPro"/>
</dbReference>
<dbReference type="Pfam" id="PF13439">
    <property type="entry name" value="Glyco_transf_4"/>
    <property type="match status" value="1"/>
</dbReference>
<dbReference type="Pfam" id="PF00534">
    <property type="entry name" value="Glycos_transf_1"/>
    <property type="match status" value="1"/>
</dbReference>
<sequence>MESNNFYIIINSLSKGGAERIASDIGFYLEGRGFCPVYLLLDDSSIEYPIASTGKVKHLPFARFCRGPLFLFTLVVQALYVRFKYRGERYFISFLHRGNLINGLSAIATSRKVVVSERSIFSKSYHGGKKVLMKLLLDFLFKRTDCCIAVSSLVKSEMQHVFGIPSHLIKVINNPVDVAVFKPISRHAPIRGKRFCYVGRMVRSKRLDLVLSLFETLMAYYPGSSLTIAGGGPDLERVKKSVSSKNLTGNVIFLGQIDDVAGLMSSSDYLIFMSEYESFGNVALEALSCALPVIYAENLVTFPEIFGETTQLSFPVDIDFSEGRIHDLVDYINSFDEGSYLIERESRLPIFARDTAYANYLEQVLK</sequence>
<evidence type="ECO:0000313" key="3">
    <source>
        <dbReference type="EMBL" id="TYP65458.1"/>
    </source>
</evidence>
<dbReference type="InterPro" id="IPR028098">
    <property type="entry name" value="Glyco_trans_4-like_N"/>
</dbReference>
<comment type="caution">
    <text evidence="3">The sequence shown here is derived from an EMBL/GenBank/DDBJ whole genome shotgun (WGS) entry which is preliminary data.</text>
</comment>
<dbReference type="PANTHER" id="PTHR45947">
    <property type="entry name" value="SULFOQUINOVOSYL TRANSFERASE SQD2"/>
    <property type="match status" value="1"/>
</dbReference>
<evidence type="ECO:0000313" key="4">
    <source>
        <dbReference type="Proteomes" id="UP000324282"/>
    </source>
</evidence>
<protein>
    <submittedName>
        <fullName evidence="3">Glycosyltransferase involved in cell wall biosynthesis</fullName>
    </submittedName>
</protein>
<feature type="domain" description="Glycosyl transferase family 1" evidence="1">
    <location>
        <begin position="193"/>
        <end position="310"/>
    </location>
</feature>
<dbReference type="RefSeq" id="WP_148924842.1">
    <property type="nucleotide sequence ID" value="NZ_VNHQ01000012.1"/>
</dbReference>
<dbReference type="InterPro" id="IPR001296">
    <property type="entry name" value="Glyco_trans_1"/>
</dbReference>
<dbReference type="SUPFAM" id="SSF53756">
    <property type="entry name" value="UDP-Glycosyltransferase/glycogen phosphorylase"/>
    <property type="match status" value="1"/>
</dbReference>
<feature type="domain" description="Glycosyltransferase subfamily 4-like N-terminal" evidence="2">
    <location>
        <begin position="16"/>
        <end position="179"/>
    </location>
</feature>
<dbReference type="InterPro" id="IPR050194">
    <property type="entry name" value="Glycosyltransferase_grp1"/>
</dbReference>
<reference evidence="3 4" key="1">
    <citation type="submission" date="2019-07" db="EMBL/GenBank/DDBJ databases">
        <title>Deep subsurface shale carbon reservoir microbial communities from Ohio and West Virginia, USA.</title>
        <authorList>
            <person name="Wrighton K."/>
        </authorList>
    </citation>
    <scope>NUCLEOTIDE SEQUENCE [LARGE SCALE GENOMIC DNA]</scope>
    <source>
        <strain evidence="3 4">NP_8Ht</strain>
    </source>
</reference>
<keyword evidence="3" id="KW-0808">Transferase</keyword>
<dbReference type="CDD" id="cd03811">
    <property type="entry name" value="GT4_GT28_WabH-like"/>
    <property type="match status" value="1"/>
</dbReference>
<dbReference type="PANTHER" id="PTHR45947:SF3">
    <property type="entry name" value="SULFOQUINOVOSYL TRANSFERASE SQD2"/>
    <property type="match status" value="1"/>
</dbReference>
<proteinExistence type="predicted"/>
<dbReference type="Proteomes" id="UP000324282">
    <property type="component" value="Unassembled WGS sequence"/>
</dbReference>
<evidence type="ECO:0000259" key="1">
    <source>
        <dbReference type="Pfam" id="PF00534"/>
    </source>
</evidence>
<dbReference type="OrthoDB" id="9792269at2"/>
<dbReference type="AlphaFoldDB" id="A0A5S5BGC1"/>
<dbReference type="Gene3D" id="3.40.50.2000">
    <property type="entry name" value="Glycogen Phosphorylase B"/>
    <property type="match status" value="2"/>
</dbReference>
<accession>A0A5S5BGC1</accession>
<gene>
    <name evidence="3" type="ORF">A9A72_122593</name>
</gene>
<evidence type="ECO:0000259" key="2">
    <source>
        <dbReference type="Pfam" id="PF13439"/>
    </source>
</evidence>
<organism evidence="3 4">
    <name type="scientific">Stutzerimonas stutzeri</name>
    <name type="common">Pseudomonas stutzeri</name>
    <dbReference type="NCBI Taxonomy" id="316"/>
    <lineage>
        <taxon>Bacteria</taxon>
        <taxon>Pseudomonadati</taxon>
        <taxon>Pseudomonadota</taxon>
        <taxon>Gammaproteobacteria</taxon>
        <taxon>Pseudomonadales</taxon>
        <taxon>Pseudomonadaceae</taxon>
        <taxon>Stutzerimonas</taxon>
    </lineage>
</organism>
<name>A0A5S5BGC1_STUST</name>
<dbReference type="EMBL" id="VNHQ01000012">
    <property type="protein sequence ID" value="TYP65458.1"/>
    <property type="molecule type" value="Genomic_DNA"/>
</dbReference>